<feature type="compositionally biased region" description="Basic residues" evidence="1">
    <location>
        <begin position="185"/>
        <end position="202"/>
    </location>
</feature>
<sequence length="237" mass="25922">MATLDSSPSPFPEQTWTHWAKRVEGDRKEDAEADGWPNNADDGSGTMKLRKEDMSLYGLCPSRDEFYLVVCERCGQVIKPQALKKHVELRHKERLSPTVTKSCRVEVKRSVTKGDARSLSSVSMSNLGQNSATSSHPTATSDVTGRTIKHSKSATQLCNPHPRAATELAAVLALAPGGSTSSGRSNHHHTVHHHHKSGRKNHSLAFVKVERMPSPKTMSVSSSHYHQQLKGDGSTSL</sequence>
<feature type="region of interest" description="Disordered" evidence="1">
    <location>
        <begin position="214"/>
        <end position="237"/>
    </location>
</feature>
<dbReference type="PANTHER" id="PTHR15117:SF24">
    <property type="entry name" value="SCA7 DOMAIN-CONTAINING PROTEIN"/>
    <property type="match status" value="1"/>
</dbReference>
<accession>A0AAD9P713</accession>
<proteinExistence type="predicted"/>
<keyword evidence="3" id="KW-1185">Reference proteome</keyword>
<gene>
    <name evidence="2" type="ORF">NP493_114g03021</name>
</gene>
<organism evidence="2 3">
    <name type="scientific">Ridgeia piscesae</name>
    <name type="common">Tubeworm</name>
    <dbReference type="NCBI Taxonomy" id="27915"/>
    <lineage>
        <taxon>Eukaryota</taxon>
        <taxon>Metazoa</taxon>
        <taxon>Spiralia</taxon>
        <taxon>Lophotrochozoa</taxon>
        <taxon>Annelida</taxon>
        <taxon>Polychaeta</taxon>
        <taxon>Sedentaria</taxon>
        <taxon>Canalipalpata</taxon>
        <taxon>Sabellida</taxon>
        <taxon>Siboglinidae</taxon>
        <taxon>Ridgeia</taxon>
    </lineage>
</organism>
<evidence type="ECO:0000256" key="1">
    <source>
        <dbReference type="SAM" id="MobiDB-lite"/>
    </source>
</evidence>
<dbReference type="EMBL" id="JAODUO010000113">
    <property type="protein sequence ID" value="KAK2189156.1"/>
    <property type="molecule type" value="Genomic_DNA"/>
</dbReference>
<comment type="caution">
    <text evidence="2">The sequence shown here is derived from an EMBL/GenBank/DDBJ whole genome shotgun (WGS) entry which is preliminary data.</text>
</comment>
<reference evidence="2" key="1">
    <citation type="journal article" date="2023" name="Mol. Biol. Evol.">
        <title>Third-Generation Sequencing Reveals the Adaptive Role of the Epigenome in Three Deep-Sea Polychaetes.</title>
        <authorList>
            <person name="Perez M."/>
            <person name="Aroh O."/>
            <person name="Sun Y."/>
            <person name="Lan Y."/>
            <person name="Juniper S.K."/>
            <person name="Young C.R."/>
            <person name="Angers B."/>
            <person name="Qian P.Y."/>
        </authorList>
    </citation>
    <scope>NUCLEOTIDE SEQUENCE</scope>
    <source>
        <strain evidence="2">R07B-5</strain>
    </source>
</reference>
<evidence type="ECO:0000313" key="2">
    <source>
        <dbReference type="EMBL" id="KAK2189156.1"/>
    </source>
</evidence>
<evidence type="ECO:0008006" key="4">
    <source>
        <dbReference type="Google" id="ProtNLM"/>
    </source>
</evidence>
<feature type="region of interest" description="Disordered" evidence="1">
    <location>
        <begin position="24"/>
        <end position="47"/>
    </location>
</feature>
<dbReference type="PANTHER" id="PTHR15117">
    <property type="entry name" value="ATAXIN 7 RELATED"/>
    <property type="match status" value="1"/>
</dbReference>
<dbReference type="AlphaFoldDB" id="A0AAD9P713"/>
<dbReference type="Proteomes" id="UP001209878">
    <property type="component" value="Unassembled WGS sequence"/>
</dbReference>
<feature type="region of interest" description="Disordered" evidence="1">
    <location>
        <begin position="112"/>
        <end position="160"/>
    </location>
</feature>
<protein>
    <recommendedName>
        <fullName evidence="4">Ataxin-7-like protein 2</fullName>
    </recommendedName>
</protein>
<feature type="compositionally biased region" description="Polar residues" evidence="1">
    <location>
        <begin position="118"/>
        <end position="144"/>
    </location>
</feature>
<dbReference type="InterPro" id="IPR052237">
    <property type="entry name" value="Ataxin-7-like_regulator"/>
</dbReference>
<feature type="compositionally biased region" description="Polar residues" evidence="1">
    <location>
        <begin position="216"/>
        <end position="226"/>
    </location>
</feature>
<feature type="region of interest" description="Disordered" evidence="1">
    <location>
        <begin position="176"/>
        <end position="202"/>
    </location>
</feature>
<name>A0AAD9P713_RIDPI</name>
<evidence type="ECO:0000313" key="3">
    <source>
        <dbReference type="Proteomes" id="UP001209878"/>
    </source>
</evidence>